<accession>A0AAD5XXS4</accession>
<dbReference type="SUPFAM" id="SSF53335">
    <property type="entry name" value="S-adenosyl-L-methionine-dependent methyltransferases"/>
    <property type="match status" value="1"/>
</dbReference>
<dbReference type="Gene3D" id="3.40.50.150">
    <property type="entry name" value="Vaccinia Virus protein VP39"/>
    <property type="match status" value="1"/>
</dbReference>
<dbReference type="AlphaFoldDB" id="A0AAD5XXS4"/>
<organism evidence="1 2">
    <name type="scientific">Clydaea vesicula</name>
    <dbReference type="NCBI Taxonomy" id="447962"/>
    <lineage>
        <taxon>Eukaryota</taxon>
        <taxon>Fungi</taxon>
        <taxon>Fungi incertae sedis</taxon>
        <taxon>Chytridiomycota</taxon>
        <taxon>Chytridiomycota incertae sedis</taxon>
        <taxon>Chytridiomycetes</taxon>
        <taxon>Lobulomycetales</taxon>
        <taxon>Lobulomycetaceae</taxon>
        <taxon>Clydaea</taxon>
    </lineage>
</organism>
<name>A0AAD5XXS4_9FUNG</name>
<reference evidence="1" key="1">
    <citation type="submission" date="2020-05" db="EMBL/GenBank/DDBJ databases">
        <title>Phylogenomic resolution of chytrid fungi.</title>
        <authorList>
            <person name="Stajich J.E."/>
            <person name="Amses K."/>
            <person name="Simmons R."/>
            <person name="Seto K."/>
            <person name="Myers J."/>
            <person name="Bonds A."/>
            <person name="Quandt C.A."/>
            <person name="Barry K."/>
            <person name="Liu P."/>
            <person name="Grigoriev I."/>
            <person name="Longcore J.E."/>
            <person name="James T.Y."/>
        </authorList>
    </citation>
    <scope>NUCLEOTIDE SEQUENCE</scope>
    <source>
        <strain evidence="1">JEL0476</strain>
    </source>
</reference>
<dbReference type="InterPro" id="IPR019410">
    <property type="entry name" value="Methyltransf_16"/>
</dbReference>
<dbReference type="Pfam" id="PF10294">
    <property type="entry name" value="Methyltransf_16"/>
    <property type="match status" value="1"/>
</dbReference>
<dbReference type="InterPro" id="IPR029063">
    <property type="entry name" value="SAM-dependent_MTases_sf"/>
</dbReference>
<evidence type="ECO:0000313" key="1">
    <source>
        <dbReference type="EMBL" id="KAJ3224463.1"/>
    </source>
</evidence>
<proteinExistence type="predicted"/>
<sequence>MEITVSEDAELGIMGKVWPAAKLMNDYLLWRFTESGEFGKRESVCLKILELGCGPGSTGLHLSKLLPNSKIYLTDLEDCLPLVKKNIKLNNLDNCFAHALCWGRKADIKPEFLDMDIIMATDVVYYLELGPILIETLCWLIPNRSKTEVLISYQIRQEWKEMADWRDYHKLVGSGQGICRLRRRSVDASTESFSDQFECLMQLQLQDDLFS</sequence>
<protein>
    <submittedName>
        <fullName evidence="1">Uncharacterized protein</fullName>
    </submittedName>
</protein>
<dbReference type="Proteomes" id="UP001211065">
    <property type="component" value="Unassembled WGS sequence"/>
</dbReference>
<dbReference type="PANTHER" id="PTHR14614">
    <property type="entry name" value="HEPATOCELLULAR CARCINOMA-ASSOCIATED ANTIGEN"/>
    <property type="match status" value="1"/>
</dbReference>
<comment type="caution">
    <text evidence="1">The sequence shown here is derived from an EMBL/GenBank/DDBJ whole genome shotgun (WGS) entry which is preliminary data.</text>
</comment>
<dbReference type="EMBL" id="JADGJW010000092">
    <property type="protein sequence ID" value="KAJ3224463.1"/>
    <property type="molecule type" value="Genomic_DNA"/>
</dbReference>
<evidence type="ECO:0000313" key="2">
    <source>
        <dbReference type="Proteomes" id="UP001211065"/>
    </source>
</evidence>
<gene>
    <name evidence="1" type="ORF">HK099_008413</name>
</gene>
<keyword evidence="2" id="KW-1185">Reference proteome</keyword>